<dbReference type="Proteomes" id="UP001218188">
    <property type="component" value="Unassembled WGS sequence"/>
</dbReference>
<feature type="chain" id="PRO_5041912993" evidence="1">
    <location>
        <begin position="23"/>
        <end position="383"/>
    </location>
</feature>
<organism evidence="2 3">
    <name type="scientific">Mycena alexandri</name>
    <dbReference type="NCBI Taxonomy" id="1745969"/>
    <lineage>
        <taxon>Eukaryota</taxon>
        <taxon>Fungi</taxon>
        <taxon>Dikarya</taxon>
        <taxon>Basidiomycota</taxon>
        <taxon>Agaricomycotina</taxon>
        <taxon>Agaricomycetes</taxon>
        <taxon>Agaricomycetidae</taxon>
        <taxon>Agaricales</taxon>
        <taxon>Marasmiineae</taxon>
        <taxon>Mycenaceae</taxon>
        <taxon>Mycena</taxon>
    </lineage>
</organism>
<evidence type="ECO:0000313" key="3">
    <source>
        <dbReference type="Proteomes" id="UP001218188"/>
    </source>
</evidence>
<keyword evidence="3" id="KW-1185">Reference proteome</keyword>
<sequence length="383" mass="41797">MKLYHFVACWVFTSALILLAQASLLTDSRSCGEPCFSGLIGFFYGGCSAYNLYGNPCRVCTPGPQGGTARCTVCSPTSFDDCPGGTECRPTPDNTSYGCYKARCTNNNQCGTGINEGRHDCVNGDCINIKCRTESDCSPDEYCANFVGQPRLGTITIHDLGDRLVIEHQAHVDPTPNANLLGQFSRQQTIVLTPVHPIHNEDCSPKNSTCLNPDTVDAICTRCRNNRDCSDGSTCLKPNTVGAVCTPPPCKSDTGRCELLTGDYLEVTQGYCVKSEQSDAANEDPAQNLTGLTDSTPSPYVCTVCRNDDDCPSPNSHKRYCARAGRSDARLRRAAAHRVLRCGGNVRRRRPRRFRRLREPGAFCWTHDGEFSPDAGGVIHREL</sequence>
<proteinExistence type="predicted"/>
<reference evidence="2" key="1">
    <citation type="submission" date="2023-03" db="EMBL/GenBank/DDBJ databases">
        <title>Massive genome expansion in bonnet fungi (Mycena s.s.) driven by repeated elements and novel gene families across ecological guilds.</title>
        <authorList>
            <consortium name="Lawrence Berkeley National Laboratory"/>
            <person name="Harder C.B."/>
            <person name="Miyauchi S."/>
            <person name="Viragh M."/>
            <person name="Kuo A."/>
            <person name="Thoen E."/>
            <person name="Andreopoulos B."/>
            <person name="Lu D."/>
            <person name="Skrede I."/>
            <person name="Drula E."/>
            <person name="Henrissat B."/>
            <person name="Morin E."/>
            <person name="Kohler A."/>
            <person name="Barry K."/>
            <person name="LaButti K."/>
            <person name="Morin E."/>
            <person name="Salamov A."/>
            <person name="Lipzen A."/>
            <person name="Mereny Z."/>
            <person name="Hegedus B."/>
            <person name="Baldrian P."/>
            <person name="Stursova M."/>
            <person name="Weitz H."/>
            <person name="Taylor A."/>
            <person name="Grigoriev I.V."/>
            <person name="Nagy L.G."/>
            <person name="Martin F."/>
            <person name="Kauserud H."/>
        </authorList>
    </citation>
    <scope>NUCLEOTIDE SEQUENCE</scope>
    <source>
        <strain evidence="2">CBHHK200</strain>
    </source>
</reference>
<name>A0AAD6X5L4_9AGAR</name>
<feature type="signal peptide" evidence="1">
    <location>
        <begin position="1"/>
        <end position="22"/>
    </location>
</feature>
<gene>
    <name evidence="2" type="ORF">C8F04DRAFT_1182062</name>
</gene>
<comment type="caution">
    <text evidence="2">The sequence shown here is derived from an EMBL/GenBank/DDBJ whole genome shotgun (WGS) entry which is preliminary data.</text>
</comment>
<evidence type="ECO:0000313" key="2">
    <source>
        <dbReference type="EMBL" id="KAJ7035781.1"/>
    </source>
</evidence>
<dbReference type="AlphaFoldDB" id="A0AAD6X5L4"/>
<keyword evidence="1" id="KW-0732">Signal</keyword>
<accession>A0AAD6X5L4</accession>
<dbReference type="EMBL" id="JARJCM010000048">
    <property type="protein sequence ID" value="KAJ7035781.1"/>
    <property type="molecule type" value="Genomic_DNA"/>
</dbReference>
<protein>
    <submittedName>
        <fullName evidence="2">Uncharacterized protein</fullName>
    </submittedName>
</protein>
<evidence type="ECO:0000256" key="1">
    <source>
        <dbReference type="SAM" id="SignalP"/>
    </source>
</evidence>